<proteinExistence type="predicted"/>
<dbReference type="InterPro" id="IPR053134">
    <property type="entry name" value="RNA-dir_DNA_polymerase"/>
</dbReference>
<evidence type="ECO:0000313" key="2">
    <source>
        <dbReference type="Proteomes" id="UP000765509"/>
    </source>
</evidence>
<dbReference type="EMBL" id="AVOT02030191">
    <property type="protein sequence ID" value="MBW0523310.1"/>
    <property type="molecule type" value="Genomic_DNA"/>
</dbReference>
<dbReference type="AlphaFoldDB" id="A0A9Q3EQG6"/>
<dbReference type="OrthoDB" id="3262920at2759"/>
<evidence type="ECO:0000313" key="1">
    <source>
        <dbReference type="EMBL" id="MBW0523310.1"/>
    </source>
</evidence>
<protein>
    <submittedName>
        <fullName evidence="1">Uncharacterized protein</fullName>
    </submittedName>
</protein>
<reference evidence="1" key="1">
    <citation type="submission" date="2021-03" db="EMBL/GenBank/DDBJ databases">
        <title>Draft genome sequence of rust myrtle Austropuccinia psidii MF-1, a brazilian biotype.</title>
        <authorList>
            <person name="Quecine M.C."/>
            <person name="Pachon D.M.R."/>
            <person name="Bonatelli M.L."/>
            <person name="Correr F.H."/>
            <person name="Franceschini L.M."/>
            <person name="Leite T.F."/>
            <person name="Margarido G.R.A."/>
            <person name="Almeida C.A."/>
            <person name="Ferrarezi J.A."/>
            <person name="Labate C.A."/>
        </authorList>
    </citation>
    <scope>NUCLEOTIDE SEQUENCE</scope>
    <source>
        <strain evidence="1">MF-1</strain>
    </source>
</reference>
<dbReference type="SUPFAM" id="SSF56672">
    <property type="entry name" value="DNA/RNA polymerases"/>
    <property type="match status" value="1"/>
</dbReference>
<keyword evidence="2" id="KW-1185">Reference proteome</keyword>
<comment type="caution">
    <text evidence="1">The sequence shown here is derived from an EMBL/GenBank/DDBJ whole genome shotgun (WGS) entry which is preliminary data.</text>
</comment>
<gene>
    <name evidence="1" type="ORF">O181_063025</name>
</gene>
<sequence>MDLPPSSLHASLEEEWDNEEEPEEIKTVLKLVPPVYHQYLDVSPKVKEEEASPHHSCDHHIKLEGLLSPVGFIQSLSYQKSEKLQAYISENVEKVFIMPTSSSAGEPVLFVKKKYICLFVGVDYCKLNAVTRKNRYPIPPMKQILTVCNSSTIFSKIDLCGAYKL</sequence>
<dbReference type="PANTHER" id="PTHR24559:SF440">
    <property type="entry name" value="RIBONUCLEASE H"/>
    <property type="match status" value="1"/>
</dbReference>
<dbReference type="InterPro" id="IPR043502">
    <property type="entry name" value="DNA/RNA_pol_sf"/>
</dbReference>
<dbReference type="Gene3D" id="3.30.70.270">
    <property type="match status" value="1"/>
</dbReference>
<dbReference type="Gene3D" id="3.10.10.10">
    <property type="entry name" value="HIV Type 1 Reverse Transcriptase, subunit A, domain 1"/>
    <property type="match status" value="1"/>
</dbReference>
<accession>A0A9Q3EQG6</accession>
<dbReference type="PANTHER" id="PTHR24559">
    <property type="entry name" value="TRANSPOSON TY3-I GAG-POL POLYPROTEIN"/>
    <property type="match status" value="1"/>
</dbReference>
<dbReference type="Proteomes" id="UP000765509">
    <property type="component" value="Unassembled WGS sequence"/>
</dbReference>
<name>A0A9Q3EQG6_9BASI</name>
<organism evidence="1 2">
    <name type="scientific">Austropuccinia psidii MF-1</name>
    <dbReference type="NCBI Taxonomy" id="1389203"/>
    <lineage>
        <taxon>Eukaryota</taxon>
        <taxon>Fungi</taxon>
        <taxon>Dikarya</taxon>
        <taxon>Basidiomycota</taxon>
        <taxon>Pucciniomycotina</taxon>
        <taxon>Pucciniomycetes</taxon>
        <taxon>Pucciniales</taxon>
        <taxon>Sphaerophragmiaceae</taxon>
        <taxon>Austropuccinia</taxon>
    </lineage>
</organism>
<dbReference type="InterPro" id="IPR043128">
    <property type="entry name" value="Rev_trsase/Diguanyl_cyclase"/>
</dbReference>